<organism evidence="2 3">
    <name type="scientific">Pseudonocardia hierapolitana</name>
    <dbReference type="NCBI Taxonomy" id="1128676"/>
    <lineage>
        <taxon>Bacteria</taxon>
        <taxon>Bacillati</taxon>
        <taxon>Actinomycetota</taxon>
        <taxon>Actinomycetes</taxon>
        <taxon>Pseudonocardiales</taxon>
        <taxon>Pseudonocardiaceae</taxon>
        <taxon>Pseudonocardia</taxon>
    </lineage>
</organism>
<evidence type="ECO:0000313" key="3">
    <source>
        <dbReference type="Proteomes" id="UP000321261"/>
    </source>
</evidence>
<gene>
    <name evidence="2" type="ORF">FHX44_117226</name>
</gene>
<protein>
    <submittedName>
        <fullName evidence="2">Trypsin-like peptidase</fullName>
    </submittedName>
</protein>
<dbReference type="InterPro" id="IPR049052">
    <property type="entry name" value="nSTAND1"/>
</dbReference>
<dbReference type="InterPro" id="IPR009003">
    <property type="entry name" value="Peptidase_S1_PA"/>
</dbReference>
<keyword evidence="3" id="KW-1185">Reference proteome</keyword>
<proteinExistence type="predicted"/>
<dbReference type="Pfam" id="PF13365">
    <property type="entry name" value="Trypsin_2"/>
    <property type="match status" value="1"/>
</dbReference>
<dbReference type="SUPFAM" id="SSF50998">
    <property type="entry name" value="Quinoprotein alcohol dehydrogenase-like"/>
    <property type="match status" value="1"/>
</dbReference>
<name>A0A561T2F2_9PSEU</name>
<dbReference type="InterPro" id="IPR043504">
    <property type="entry name" value="Peptidase_S1_PA_chymotrypsin"/>
</dbReference>
<evidence type="ECO:0000313" key="2">
    <source>
        <dbReference type="EMBL" id="TWF81283.1"/>
    </source>
</evidence>
<sequence>MITRSGDVAGAGFLVGPDLVATCAHVVASVAGADPYAAEPPPDPVRVDFPMLGVAARAVVHRWLPIAEDGTGDVAVLKLIDPLPRGARMPPLRRVDQLWDQHFRVLGFPEGMADGVWTTGRIRGAQGTRWFQLQTTVGDQPIVEGFSGAPVWHEETGAVVGMTVAADRSGRTTTAYLIPVEQVLGADPELLPCPYRGLEPFGEEHAEFFFGRDADVTVLADALAAHPLVAVVGPSGVGKSSLVGAGLVPRLRAEGARIAQLTPIPGQPVEPALTAALTQVPPGESGGTPVLVVDQFEELAAAQPDAARELLERVGDLVTGTEPIRAVLTLRSATLDEVLVPELAGMLGAGTVLVPPLQRTQLREAIVAPAERAPGLSFEAGLVDRILDDAATEPGHLPLVESLLTELWSRRDGGYLTLRAYEEAGGVAGVIATHAEAVLAGFTDPDDATRLRRLLTSLASPDRDGRFTRASLPWADVAPDLRPLVHRLAAGRLVVVARSSTGTEHVQLAHQALIAHWPRLRDWLTEDRDFLAWRAQLDQQRERWEDTSRDDGALLRGTALSTALDWLPARSDDVPEAGREYVRRSQARQRREVRRWRIVTAVLTVLVLAAGTLSVVAVTRGNRINDQLRLANAELVAQTALRQAGVDPVAATRLALTAWHLDPANGAARTALVNQYLAMRSVEAIFPDVSGDGLDRIVLPPAGADRVLVRDGEGVVLIDGLATGRPERWDVPIPTGFRAAGLIEEGRTLVALASNGDVLRWDVATRNGPDRTPTGITPPGLRGVEMDPAATKVAWTQQVSPGVHALELRDARTGAVVPHRIDPIADPGGTGVELPADPNLVVLQLGFDSAALGPLVVRALADGAERASFPPGSVTTSWADRNVVSCEQDGTQSVAVLRALADGAEIRRFALLSTCSAEWPLMLTSDGKHLVEVTASTGEAGSRTARLTRLSDGQTFGLALPPDTRNTLNPRFGIPMVVVGSDASPAVLLAHGGSVLRLRAQPVPTDPSLTLWPVDDERYLLAVGGDRTVLFDRDLRRLAEVSHEQADLAGETFTSVTSGLVVLASQQQGWTVTDFGLPSLDRRSVLPLEAQTSGRTPQVVVTKDRIVAMSRYVVTTWDRATGTQPYEPTRLPEAGYRESTQFAVRPGRPDEIVLAKGLGAEIWDLRQRRRVADIPVTGTLQPIVPAFFPSGDRMAALTLGSYLEIRDLAGLQPVRPAFPAPGTSSLVGVTQDDYVMTMRDEGDYRLVFWDPERGSESGTFALAKLYRPNDLTEDGRQLRVSAFNGGVPFTMPITAQQWAERLCTIADQPFTEKDRTLLPAGVVVDHPCATD</sequence>
<reference evidence="2 3" key="1">
    <citation type="submission" date="2019-06" db="EMBL/GenBank/DDBJ databases">
        <title>Sequencing the genomes of 1000 actinobacteria strains.</title>
        <authorList>
            <person name="Klenk H.-P."/>
        </authorList>
    </citation>
    <scope>NUCLEOTIDE SEQUENCE [LARGE SCALE GENOMIC DNA]</scope>
    <source>
        <strain evidence="2 3">DSM 45671</strain>
    </source>
</reference>
<dbReference type="RefSeq" id="WP_170309174.1">
    <property type="nucleotide sequence ID" value="NZ_VIWU01000001.1"/>
</dbReference>
<accession>A0A561T2F2</accession>
<dbReference type="InterPro" id="IPR027417">
    <property type="entry name" value="P-loop_NTPase"/>
</dbReference>
<dbReference type="Pfam" id="PF20703">
    <property type="entry name" value="nSTAND1"/>
    <property type="match status" value="1"/>
</dbReference>
<evidence type="ECO:0000259" key="1">
    <source>
        <dbReference type="Pfam" id="PF20703"/>
    </source>
</evidence>
<dbReference type="Gene3D" id="2.40.10.10">
    <property type="entry name" value="Trypsin-like serine proteases"/>
    <property type="match status" value="2"/>
</dbReference>
<dbReference type="SUPFAM" id="SSF52540">
    <property type="entry name" value="P-loop containing nucleoside triphosphate hydrolases"/>
    <property type="match status" value="1"/>
</dbReference>
<dbReference type="Proteomes" id="UP000321261">
    <property type="component" value="Unassembled WGS sequence"/>
</dbReference>
<dbReference type="EMBL" id="VIWU01000001">
    <property type="protein sequence ID" value="TWF81283.1"/>
    <property type="molecule type" value="Genomic_DNA"/>
</dbReference>
<dbReference type="InterPro" id="IPR011047">
    <property type="entry name" value="Quinoprotein_ADH-like_sf"/>
</dbReference>
<comment type="caution">
    <text evidence="2">The sequence shown here is derived from an EMBL/GenBank/DDBJ whole genome shotgun (WGS) entry which is preliminary data.</text>
</comment>
<feature type="domain" description="Novel STAND NTPase 1" evidence="1">
    <location>
        <begin position="194"/>
        <end position="551"/>
    </location>
</feature>
<dbReference type="SUPFAM" id="SSF50494">
    <property type="entry name" value="Trypsin-like serine proteases"/>
    <property type="match status" value="1"/>
</dbReference>